<evidence type="ECO:0000313" key="2">
    <source>
        <dbReference type="EMBL" id="WOL23351.1"/>
    </source>
</evidence>
<sequence length="148" mass="16472">MSDPSPDRPPIRPVRPSYPRAAHRPEVPGRPVCDDGPGGRRLLGDRLTPPAGETMIRQHHTLQRWDWPNSGGIFPPGMARMIKTDGAPGAERFRPRRPYPPPASDGRPNTHLAREPASFELPEGSKYYEGEVSLLPAIHPIHPDPHLR</sequence>
<name>A0AAU0K752_9ALPH</name>
<evidence type="ECO:0000256" key="1">
    <source>
        <dbReference type="SAM" id="MobiDB-lite"/>
    </source>
</evidence>
<proteinExistence type="predicted"/>
<organism evidence="2">
    <name type="scientific">Anatid alphaherpesvirus 2</name>
    <dbReference type="NCBI Taxonomy" id="3080522"/>
    <lineage>
        <taxon>Viruses</taxon>
        <taxon>Duplodnaviria</taxon>
        <taxon>Heunggongvirae</taxon>
        <taxon>Peploviricota</taxon>
        <taxon>Herviviricetes</taxon>
        <taxon>Herpesvirales</taxon>
        <taxon>Orthoherpesviridae</taxon>
        <taxon>Alphaherpesvirinae</taxon>
    </lineage>
</organism>
<dbReference type="EMBL" id="OR540300">
    <property type="protein sequence ID" value="WOL23351.1"/>
    <property type="molecule type" value="Genomic_DNA"/>
</dbReference>
<feature type="compositionally biased region" description="Basic and acidic residues" evidence="1">
    <location>
        <begin position="1"/>
        <end position="10"/>
    </location>
</feature>
<reference evidence="2" key="1">
    <citation type="submission" date="2024-06" db="EMBL/GenBank/DDBJ databases">
        <title>Multidecadal high mortality disease events in Australian domestic geese associated with an alphaherpesvirus, designated Anatid alphaherpesvirus 2.</title>
        <authorList>
            <person name="Kelly-Bosma M."/>
            <person name="Neave M.J."/>
        </authorList>
    </citation>
    <scope>NUCLEOTIDE SEQUENCE</scope>
    <source>
        <strain evidence="2">ACDP 22-00165</strain>
    </source>
</reference>
<feature type="region of interest" description="Disordered" evidence="1">
    <location>
        <begin position="1"/>
        <end position="51"/>
    </location>
</feature>
<dbReference type="EMBL" id="OR540300">
    <property type="protein sequence ID" value="WOL23367.1"/>
    <property type="molecule type" value="Genomic_DNA"/>
</dbReference>
<protein>
    <submittedName>
        <fullName evidence="2">Uncharacterized protein</fullName>
    </submittedName>
</protein>
<feature type="region of interest" description="Disordered" evidence="1">
    <location>
        <begin position="76"/>
        <end position="124"/>
    </location>
</feature>
<accession>A0AAU0K752</accession>